<dbReference type="AlphaFoldDB" id="A0A0C9RBD7"/>
<gene>
    <name evidence="2" type="primary">Ets97D_1</name>
    <name evidence="2" type="ORF">g.58344</name>
</gene>
<protein>
    <submittedName>
        <fullName evidence="2">Ets97D_1 protein</fullName>
    </submittedName>
</protein>
<proteinExistence type="predicted"/>
<evidence type="ECO:0000259" key="1">
    <source>
        <dbReference type="Pfam" id="PF11620"/>
    </source>
</evidence>
<organism evidence="2">
    <name type="scientific">Fopius arisanus</name>
    <dbReference type="NCBI Taxonomy" id="64838"/>
    <lineage>
        <taxon>Eukaryota</taxon>
        <taxon>Metazoa</taxon>
        <taxon>Ecdysozoa</taxon>
        <taxon>Arthropoda</taxon>
        <taxon>Hexapoda</taxon>
        <taxon>Insecta</taxon>
        <taxon>Pterygota</taxon>
        <taxon>Neoptera</taxon>
        <taxon>Endopterygota</taxon>
        <taxon>Hymenoptera</taxon>
        <taxon>Apocrita</taxon>
        <taxon>Ichneumonoidea</taxon>
        <taxon>Braconidae</taxon>
        <taxon>Opiinae</taxon>
        <taxon>Fopius</taxon>
    </lineage>
</organism>
<dbReference type="Gene3D" id="3.10.20.90">
    <property type="entry name" value="Phosphatidylinositol 3-kinase Catalytic Subunit, Chain A, domain 1"/>
    <property type="match status" value="1"/>
</dbReference>
<feature type="domain" description="GA-binding protein alpha subunit N-terminal" evidence="1">
    <location>
        <begin position="71"/>
        <end position="112"/>
    </location>
</feature>
<evidence type="ECO:0000313" key="2">
    <source>
        <dbReference type="EMBL" id="JAG80224.1"/>
    </source>
</evidence>
<accession>A0A0C9RBD7</accession>
<dbReference type="InterPro" id="IPR024668">
    <property type="entry name" value="GABP_asu_N"/>
</dbReference>
<sequence>MDHPNHVKNQQKSYDADDDFALMKRIKMEPEAILAQDDDIMAHLHQESSDLEVEPSFTLESNNGEDNTEGVLMQHMDIREPLSTLRNLLEQRLGVELIDYSFWLQDAQMVNFLNQSLDKLT</sequence>
<dbReference type="Pfam" id="PF11620">
    <property type="entry name" value="GABP-alpha"/>
    <property type="match status" value="1"/>
</dbReference>
<name>A0A0C9RBD7_9HYME</name>
<dbReference type="EMBL" id="GBYB01010457">
    <property type="protein sequence ID" value="JAG80224.1"/>
    <property type="molecule type" value="Transcribed_RNA"/>
</dbReference>
<reference evidence="2" key="1">
    <citation type="submission" date="2015-01" db="EMBL/GenBank/DDBJ databases">
        <title>Transcriptome Assembly of Fopius arisanus.</title>
        <authorList>
            <person name="Geib S."/>
        </authorList>
    </citation>
    <scope>NUCLEOTIDE SEQUENCE</scope>
</reference>